<comment type="caution">
    <text evidence="5">The sequence shown here is derived from an EMBL/GenBank/DDBJ whole genome shotgun (WGS) entry which is preliminary data.</text>
</comment>
<reference evidence="5" key="1">
    <citation type="submission" date="2023-10" db="EMBL/GenBank/DDBJ databases">
        <title>Development of a sustainable strategy for remediation of hydrocarbon-contaminated territories based on the waste exchange concept.</title>
        <authorList>
            <person name="Krivoruchko A."/>
        </authorList>
    </citation>
    <scope>NUCLEOTIDE SEQUENCE</scope>
    <source>
        <strain evidence="5">IEGM 1175</strain>
    </source>
</reference>
<dbReference type="GO" id="GO:0004176">
    <property type="term" value="F:ATP-dependent peptidase activity"/>
    <property type="evidence" value="ECO:0007669"/>
    <property type="project" value="UniProtKB-UniRule"/>
</dbReference>
<evidence type="ECO:0000256" key="1">
    <source>
        <dbReference type="PROSITE-ProRule" id="PRU01122"/>
    </source>
</evidence>
<dbReference type="AlphaFoldDB" id="A0AAE4U5H8"/>
<keyword evidence="1" id="KW-0378">Hydrolase</keyword>
<dbReference type="Proteomes" id="UP001185873">
    <property type="component" value="Unassembled WGS sequence"/>
</dbReference>
<evidence type="ECO:0000259" key="4">
    <source>
        <dbReference type="PROSITE" id="PS51786"/>
    </source>
</evidence>
<feature type="region of interest" description="Disordered" evidence="2">
    <location>
        <begin position="199"/>
        <end position="223"/>
    </location>
</feature>
<dbReference type="InterPro" id="IPR027065">
    <property type="entry name" value="Lon_Prtase"/>
</dbReference>
<dbReference type="RefSeq" id="WP_317470520.1">
    <property type="nucleotide sequence ID" value="NZ_JAWLKJ010000003.1"/>
</dbReference>
<dbReference type="SMART" id="SM00228">
    <property type="entry name" value="PDZ"/>
    <property type="match status" value="1"/>
</dbReference>
<feature type="domain" description="Lon proteolytic" evidence="4">
    <location>
        <begin position="246"/>
        <end position="343"/>
    </location>
</feature>
<sequence>MSRRLFTVLAALVPAVLLLVLATSATVPLVSMGPGPTYDTFGTAEVETEDGDTERVPVVDVVGREADETAGSLFMTTVAVRDRLTLLDAMRFWVDPAQVVVPRDQVFPPDRSRDEVRESNAAEMVGSENSAEAAAYRFLGIPMQPRVEGVEPDGAAAGRLRPGDVLTSIDGESVDDATAVVERVGERRAGDEVRIGFTRDGREETTTATLQSAGPDGDPEQGRLGILVGDTPADGTDVDITVDPAVGGPSAGLVLAVAIVDKLSPGEATGGTRVAGSGTIRPDGTVGPIGGIRHKIRAAHDAGVSEFLVPAANCAEAVQGPPEGVRLIEVETLEGALEALETAASGGQPPTCG</sequence>
<dbReference type="Gene3D" id="3.30.230.10">
    <property type="match status" value="1"/>
</dbReference>
<evidence type="ECO:0000256" key="2">
    <source>
        <dbReference type="SAM" id="MobiDB-lite"/>
    </source>
</evidence>
<evidence type="ECO:0000313" key="5">
    <source>
        <dbReference type="EMBL" id="MDV6299877.1"/>
    </source>
</evidence>
<dbReference type="GO" id="GO:0004252">
    <property type="term" value="F:serine-type endopeptidase activity"/>
    <property type="evidence" value="ECO:0007669"/>
    <property type="project" value="UniProtKB-UniRule"/>
</dbReference>
<evidence type="ECO:0000313" key="6">
    <source>
        <dbReference type="Proteomes" id="UP001185873"/>
    </source>
</evidence>
<dbReference type="EC" id="3.4.21.53" evidence="1"/>
<evidence type="ECO:0000259" key="3">
    <source>
        <dbReference type="PROSITE" id="PS50106"/>
    </source>
</evidence>
<feature type="domain" description="PDZ" evidence="3">
    <location>
        <begin position="124"/>
        <end position="201"/>
    </location>
</feature>
<dbReference type="Pfam" id="PF05362">
    <property type="entry name" value="Lon_C"/>
    <property type="match status" value="1"/>
</dbReference>
<dbReference type="SUPFAM" id="SSF54211">
    <property type="entry name" value="Ribosomal protein S5 domain 2-like"/>
    <property type="match status" value="1"/>
</dbReference>
<dbReference type="SUPFAM" id="SSF50156">
    <property type="entry name" value="PDZ domain-like"/>
    <property type="match status" value="1"/>
</dbReference>
<protein>
    <recommendedName>
        <fullName evidence="1">endopeptidase La</fullName>
        <ecNumber evidence="1">3.4.21.53</ecNumber>
    </recommendedName>
</protein>
<keyword evidence="1" id="KW-0720">Serine protease</keyword>
<organism evidence="5 6">
    <name type="scientific">Dietzia maris</name>
    <dbReference type="NCBI Taxonomy" id="37915"/>
    <lineage>
        <taxon>Bacteria</taxon>
        <taxon>Bacillati</taxon>
        <taxon>Actinomycetota</taxon>
        <taxon>Actinomycetes</taxon>
        <taxon>Mycobacteriales</taxon>
        <taxon>Dietziaceae</taxon>
        <taxon>Dietzia</taxon>
    </lineage>
</organism>
<dbReference type="Pfam" id="PF13180">
    <property type="entry name" value="PDZ_2"/>
    <property type="match status" value="1"/>
</dbReference>
<dbReference type="GO" id="GO:0030163">
    <property type="term" value="P:protein catabolic process"/>
    <property type="evidence" value="ECO:0007669"/>
    <property type="project" value="InterPro"/>
</dbReference>
<feature type="active site" evidence="1">
    <location>
        <position position="250"/>
    </location>
</feature>
<gene>
    <name evidence="5" type="ORF">R3P82_12220</name>
</gene>
<dbReference type="PANTHER" id="PTHR10046">
    <property type="entry name" value="ATP DEPENDENT LON PROTEASE FAMILY MEMBER"/>
    <property type="match status" value="1"/>
</dbReference>
<dbReference type="PROSITE" id="PS50106">
    <property type="entry name" value="PDZ"/>
    <property type="match status" value="1"/>
</dbReference>
<dbReference type="InterPro" id="IPR036034">
    <property type="entry name" value="PDZ_sf"/>
</dbReference>
<dbReference type="Gene3D" id="2.30.42.10">
    <property type="match status" value="1"/>
</dbReference>
<dbReference type="InterPro" id="IPR014721">
    <property type="entry name" value="Ribsml_uS5_D2-typ_fold_subgr"/>
</dbReference>
<dbReference type="InterPro" id="IPR020568">
    <property type="entry name" value="Ribosomal_Su5_D2-typ_SF"/>
</dbReference>
<comment type="similarity">
    <text evidence="1">Belongs to the peptidase S16 family.</text>
</comment>
<keyword evidence="1" id="KW-0645">Protease</keyword>
<dbReference type="GO" id="GO:0006508">
    <property type="term" value="P:proteolysis"/>
    <property type="evidence" value="ECO:0007669"/>
    <property type="project" value="UniProtKB-KW"/>
</dbReference>
<dbReference type="PROSITE" id="PS51786">
    <property type="entry name" value="LON_PROTEOLYTIC"/>
    <property type="match status" value="1"/>
</dbReference>
<dbReference type="GO" id="GO:0005524">
    <property type="term" value="F:ATP binding"/>
    <property type="evidence" value="ECO:0007669"/>
    <property type="project" value="InterPro"/>
</dbReference>
<feature type="active site" evidence="1">
    <location>
        <position position="295"/>
    </location>
</feature>
<name>A0AAE4U5H8_9ACTN</name>
<dbReference type="InterPro" id="IPR001478">
    <property type="entry name" value="PDZ"/>
</dbReference>
<dbReference type="EMBL" id="JAWLKJ010000003">
    <property type="protein sequence ID" value="MDV6299877.1"/>
    <property type="molecule type" value="Genomic_DNA"/>
</dbReference>
<accession>A0AAE4U5H8</accession>
<proteinExistence type="inferred from homology"/>
<comment type="catalytic activity">
    <reaction evidence="1">
        <text>Hydrolysis of proteins in presence of ATP.</text>
        <dbReference type="EC" id="3.4.21.53"/>
    </reaction>
</comment>
<dbReference type="InterPro" id="IPR008269">
    <property type="entry name" value="Lon_proteolytic"/>
</dbReference>